<dbReference type="InterPro" id="IPR050680">
    <property type="entry name" value="YpeA/RimI_acetyltransf"/>
</dbReference>
<comment type="similarity">
    <text evidence="1 5 6">Belongs to the acetyltransferase family. RimI subfamily.</text>
</comment>
<evidence type="ECO:0000256" key="5">
    <source>
        <dbReference type="HAMAP-Rule" id="MF_02210"/>
    </source>
</evidence>
<dbReference type="PROSITE" id="PS51186">
    <property type="entry name" value="GNAT"/>
    <property type="match status" value="1"/>
</dbReference>
<sequence>MSQHLEPDFLPLRPMTLDDVSAVMAIEKRAYPFPWTATLFVDCLRHGYSGWLYEHDGKLAGYAMMMLVLDEMHLLNICIDPTLQGKGLGSRLLKTLQRIARAAHAETCFLEVRQSNFAAIHLYLNAGFNEVGIRKGYYPSEFGRENAMVMAKTLC</sequence>
<evidence type="ECO:0000256" key="3">
    <source>
        <dbReference type="ARBA" id="ARBA00022679"/>
    </source>
</evidence>
<dbReference type="Gene3D" id="3.40.630.30">
    <property type="match status" value="1"/>
</dbReference>
<evidence type="ECO:0000256" key="6">
    <source>
        <dbReference type="RuleBase" id="RU363094"/>
    </source>
</evidence>
<protein>
    <recommendedName>
        <fullName evidence="5 6">[Ribosomal protein bS18]-alanine N-acetyltransferase</fullName>
        <ecNumber evidence="5 6">2.3.1.266</ecNumber>
    </recommendedName>
</protein>
<name>A0A1Y1Q8V9_9GAMM</name>
<comment type="caution">
    <text evidence="8">The sequence shown here is derived from an EMBL/GenBank/DDBJ whole genome shotgun (WGS) entry which is preliminary data.</text>
</comment>
<dbReference type="EC" id="2.3.1.266" evidence="5 6"/>
<dbReference type="SUPFAM" id="SSF55729">
    <property type="entry name" value="Acyl-CoA N-acyltransferases (Nat)"/>
    <property type="match status" value="1"/>
</dbReference>
<dbReference type="Pfam" id="PF00583">
    <property type="entry name" value="Acetyltransf_1"/>
    <property type="match status" value="1"/>
</dbReference>
<feature type="binding site" evidence="5">
    <location>
        <position position="116"/>
    </location>
    <ligand>
        <name>acetyl-CoA</name>
        <dbReference type="ChEBI" id="CHEBI:57288"/>
    </ligand>
</feature>
<comment type="catalytic activity">
    <reaction evidence="5 6">
        <text>N-terminal L-alanyl-[ribosomal protein bS18] + acetyl-CoA = N-terminal N(alpha)-acetyl-L-alanyl-[ribosomal protein bS18] + CoA + H(+)</text>
        <dbReference type="Rhea" id="RHEA:43756"/>
        <dbReference type="Rhea" id="RHEA-COMP:10676"/>
        <dbReference type="Rhea" id="RHEA-COMP:10677"/>
        <dbReference type="ChEBI" id="CHEBI:15378"/>
        <dbReference type="ChEBI" id="CHEBI:57287"/>
        <dbReference type="ChEBI" id="CHEBI:57288"/>
        <dbReference type="ChEBI" id="CHEBI:64718"/>
        <dbReference type="ChEBI" id="CHEBI:83683"/>
        <dbReference type="EC" id="2.3.1.266"/>
    </reaction>
</comment>
<dbReference type="InterPro" id="IPR006464">
    <property type="entry name" value="AcTrfase_RimI/Ard1"/>
</dbReference>
<feature type="domain" description="N-acetyltransferase" evidence="7">
    <location>
        <begin position="10"/>
        <end position="155"/>
    </location>
</feature>
<evidence type="ECO:0000259" key="7">
    <source>
        <dbReference type="PROSITE" id="PS51186"/>
    </source>
</evidence>
<dbReference type="GO" id="GO:0005737">
    <property type="term" value="C:cytoplasm"/>
    <property type="evidence" value="ECO:0007669"/>
    <property type="project" value="UniProtKB-SubCell"/>
</dbReference>
<feature type="active site" description="Proton donor" evidence="5">
    <location>
        <position position="123"/>
    </location>
</feature>
<evidence type="ECO:0000313" key="8">
    <source>
        <dbReference type="EMBL" id="OQW99709.1"/>
    </source>
</evidence>
<gene>
    <name evidence="5" type="primary">rimI</name>
    <name evidence="8" type="ORF">BWK73_49975</name>
</gene>
<evidence type="ECO:0000256" key="4">
    <source>
        <dbReference type="ARBA" id="ARBA00023315"/>
    </source>
</evidence>
<comment type="caution">
    <text evidence="5">Lacks conserved residue(s) required for the propagation of feature annotation.</text>
</comment>
<dbReference type="InterPro" id="IPR016181">
    <property type="entry name" value="Acyl_CoA_acyltransferase"/>
</dbReference>
<keyword evidence="3 5" id="KW-0808">Transferase</keyword>
<keyword evidence="2 5" id="KW-0963">Cytoplasm</keyword>
<dbReference type="EMBL" id="MTEJ01000686">
    <property type="protein sequence ID" value="OQW99709.1"/>
    <property type="molecule type" value="Genomic_DNA"/>
</dbReference>
<proteinExistence type="inferred from homology"/>
<dbReference type="InterPro" id="IPR000182">
    <property type="entry name" value="GNAT_dom"/>
</dbReference>
<keyword evidence="4 5" id="KW-0012">Acyltransferase</keyword>
<dbReference type="PANTHER" id="PTHR43420:SF51">
    <property type="entry name" value="PEPTIDYL-LYSINE N-ACETYLTRANSFERASE YIAC"/>
    <property type="match status" value="1"/>
</dbReference>
<comment type="function">
    <text evidence="5 6">Acetylates the N-terminal alanine of ribosomal protein bS18.</text>
</comment>
<dbReference type="PANTHER" id="PTHR43420">
    <property type="entry name" value="ACETYLTRANSFERASE"/>
    <property type="match status" value="1"/>
</dbReference>
<evidence type="ECO:0000256" key="1">
    <source>
        <dbReference type="ARBA" id="ARBA00005395"/>
    </source>
</evidence>
<evidence type="ECO:0000256" key="2">
    <source>
        <dbReference type="ARBA" id="ARBA00022490"/>
    </source>
</evidence>
<dbReference type="AlphaFoldDB" id="A0A1Y1Q8V9"/>
<dbReference type="CDD" id="cd04301">
    <property type="entry name" value="NAT_SF"/>
    <property type="match status" value="1"/>
</dbReference>
<dbReference type="InterPro" id="IPR043690">
    <property type="entry name" value="RimI"/>
</dbReference>
<dbReference type="GO" id="GO:0008999">
    <property type="term" value="F:protein-N-terminal-alanine acetyltransferase activity"/>
    <property type="evidence" value="ECO:0007669"/>
    <property type="project" value="UniProtKB-UniRule"/>
</dbReference>
<dbReference type="HAMAP" id="MF_02210">
    <property type="entry name" value="RimI"/>
    <property type="match status" value="1"/>
</dbReference>
<feature type="active site" description="Proton acceptor" evidence="5">
    <location>
        <position position="111"/>
    </location>
</feature>
<dbReference type="NCBIfam" id="TIGR01575">
    <property type="entry name" value="rimI"/>
    <property type="match status" value="1"/>
</dbReference>
<evidence type="ECO:0000313" key="9">
    <source>
        <dbReference type="Proteomes" id="UP000192491"/>
    </source>
</evidence>
<accession>A0A1Y1Q8V9</accession>
<dbReference type="Proteomes" id="UP000192491">
    <property type="component" value="Unassembled WGS sequence"/>
</dbReference>
<reference evidence="8 9" key="1">
    <citation type="submission" date="2017-01" db="EMBL/GenBank/DDBJ databases">
        <title>Novel large sulfur bacteria in the metagenomes of groundwater-fed chemosynthetic microbial mats in the Lake Huron basin.</title>
        <authorList>
            <person name="Sharrar A.M."/>
            <person name="Flood B.E."/>
            <person name="Bailey J.V."/>
            <person name="Jones D.S."/>
            <person name="Biddanda B."/>
            <person name="Ruberg S.A."/>
            <person name="Marcus D.N."/>
            <person name="Dick G.J."/>
        </authorList>
    </citation>
    <scope>NUCLEOTIDE SEQUENCE [LARGE SCALE GENOMIC DNA]</scope>
    <source>
        <strain evidence="8">A8</strain>
    </source>
</reference>
<dbReference type="STRING" id="1123401.GCA_000621325_02586"/>
<organism evidence="8 9">
    <name type="scientific">Thiothrix lacustris</name>
    <dbReference type="NCBI Taxonomy" id="525917"/>
    <lineage>
        <taxon>Bacteria</taxon>
        <taxon>Pseudomonadati</taxon>
        <taxon>Pseudomonadota</taxon>
        <taxon>Gammaproteobacteria</taxon>
        <taxon>Thiotrichales</taxon>
        <taxon>Thiotrichaceae</taxon>
        <taxon>Thiothrix</taxon>
    </lineage>
</organism>
<comment type="subcellular location">
    <subcellularLocation>
        <location evidence="5 6">Cytoplasm</location>
    </subcellularLocation>
</comment>